<dbReference type="InterPro" id="IPR001753">
    <property type="entry name" value="Enoyl-CoA_hydra/iso"/>
</dbReference>
<sequence length="696" mass="76309">MIKAMRDPGLQTLGLGNVLEIFARGQLPARADELVEKVFGPPNARRSLAISGANGMVGAGKAMQLGARLQPFGVRVVGLDFPGAPDGIGQQYQGLVAAFGRAGADEIMANIVRLTYDGKHLPAELKELNPAFLLEAIPEILEIKKAHYKLFRDSFPDIAISSVTSGFPSSELGVGIAHPAFPHQINKIWEIVESEPSASTQLLWALGLIPIPVGDHWSFVLDVLFCGLMQAGIGYHETSNMPFWKIDKWVRRVLGPNPFRAHDVIGAKGANFLTWSCLHHLGGKYGDLFTPLPTLVERKDSGSDWYPPNHFRPVVDWKLDGEEEEELQNLLLGPLFQMTSLLLHEKRAPLAFMNAIGELCAQFRRGMLAVARDLGADAVRKRVTDYHALQPAVAKSVYYPDVFDQMDTPDWQQLYVNAEHDGTVGVITIGRESYNSDVDAELNRAIDWLTSEGIERAIVTGDFHLSTQMVGADTTEFYPALANADEGFRVAHTWSRTARRLETEFRVSVGFVNGKRCLGGMLELMMHCNYLVAVENADLGMPEVTLPVVPGMEGCHWPFRKAPSDQWPKLLELLLGGRSVKASEAIGWLVDAAAPMEDALGTVWAIVTDGKHNLPKREVVAEAIDGVPSDVRGLPPADNATTEAARRAIMENIRGSLAQTLDEALSTQAKYSADFMLSDPCRKGQIGGEYSKTMLI</sequence>
<dbReference type="EMBL" id="JBHPKH010000002">
    <property type="protein sequence ID" value="MFC1572045.1"/>
    <property type="molecule type" value="Genomic_DNA"/>
</dbReference>
<organism evidence="1 2">
    <name type="scientific">Eiseniibacteriota bacterium</name>
    <dbReference type="NCBI Taxonomy" id="2212470"/>
    <lineage>
        <taxon>Bacteria</taxon>
        <taxon>Candidatus Eiseniibacteriota</taxon>
    </lineage>
</organism>
<proteinExistence type="predicted"/>
<name>A0ABV6YI86_UNCEI</name>
<dbReference type="SUPFAM" id="SSF52096">
    <property type="entry name" value="ClpP/crotonase"/>
    <property type="match status" value="1"/>
</dbReference>
<evidence type="ECO:0000313" key="1">
    <source>
        <dbReference type="EMBL" id="MFC1572045.1"/>
    </source>
</evidence>
<dbReference type="Pfam" id="PF00378">
    <property type="entry name" value="ECH_1"/>
    <property type="match status" value="1"/>
</dbReference>
<dbReference type="CDD" id="cd06558">
    <property type="entry name" value="crotonase-like"/>
    <property type="match status" value="1"/>
</dbReference>
<keyword evidence="2" id="KW-1185">Reference proteome</keyword>
<evidence type="ECO:0000313" key="2">
    <source>
        <dbReference type="Proteomes" id="UP001593833"/>
    </source>
</evidence>
<gene>
    <name evidence="1" type="ORF">ACFL6M_00440</name>
</gene>
<comment type="caution">
    <text evidence="1">The sequence shown here is derived from an EMBL/GenBank/DDBJ whole genome shotgun (WGS) entry which is preliminary data.</text>
</comment>
<reference evidence="1 2" key="1">
    <citation type="submission" date="2024-09" db="EMBL/GenBank/DDBJ databases">
        <authorList>
            <person name="D'Angelo T."/>
        </authorList>
    </citation>
    <scope>NUCLEOTIDE SEQUENCE [LARGE SCALE GENOMIC DNA]</scope>
    <source>
        <strain evidence="1">SAG AM-320-E07</strain>
    </source>
</reference>
<protein>
    <submittedName>
        <fullName evidence="1">Enoyl-CoA hydratase-related protein</fullName>
    </submittedName>
</protein>
<dbReference type="Proteomes" id="UP001593833">
    <property type="component" value="Unassembled WGS sequence"/>
</dbReference>
<dbReference type="Gene3D" id="3.40.50.720">
    <property type="entry name" value="NAD(P)-binding Rossmann-like Domain"/>
    <property type="match status" value="1"/>
</dbReference>
<dbReference type="PANTHER" id="PTHR11941:SF54">
    <property type="entry name" value="ENOYL-COA HYDRATASE, MITOCHONDRIAL"/>
    <property type="match status" value="1"/>
</dbReference>
<dbReference type="Gene3D" id="3.90.226.10">
    <property type="entry name" value="2-enoyl-CoA Hydratase, Chain A, domain 1"/>
    <property type="match status" value="1"/>
</dbReference>
<accession>A0ABV6YI86</accession>
<dbReference type="PANTHER" id="PTHR11941">
    <property type="entry name" value="ENOYL-COA HYDRATASE-RELATED"/>
    <property type="match status" value="1"/>
</dbReference>
<dbReference type="InterPro" id="IPR029045">
    <property type="entry name" value="ClpP/crotonase-like_dom_sf"/>
</dbReference>